<name>A0A8H6IXL8_9PEZI</name>
<evidence type="ECO:0000313" key="4">
    <source>
        <dbReference type="Proteomes" id="UP000652219"/>
    </source>
</evidence>
<dbReference type="EMBL" id="WIGN01000260">
    <property type="protein sequence ID" value="KAF6802754.1"/>
    <property type="molecule type" value="Genomic_DNA"/>
</dbReference>
<dbReference type="GO" id="GO:0005739">
    <property type="term" value="C:mitochondrion"/>
    <property type="evidence" value="ECO:0007669"/>
    <property type="project" value="TreeGrafter"/>
</dbReference>
<evidence type="ECO:0000313" key="3">
    <source>
        <dbReference type="EMBL" id="KAF6802754.1"/>
    </source>
</evidence>
<evidence type="ECO:0000256" key="1">
    <source>
        <dbReference type="ARBA" id="ARBA00005254"/>
    </source>
</evidence>
<dbReference type="PANTHER" id="PTHR11941:SF54">
    <property type="entry name" value="ENOYL-COA HYDRATASE, MITOCHONDRIAL"/>
    <property type="match status" value="1"/>
</dbReference>
<proteinExistence type="inferred from homology"/>
<dbReference type="AlphaFoldDB" id="A0A8H6IXL8"/>
<reference evidence="3 4" key="1">
    <citation type="journal article" date="2020" name="Phytopathology">
        <title>Genome Sequence Resources of Colletotrichum truncatum, C. plurivorum, C. musicola, and C. sojae: Four Species Pathogenic to Soybean (Glycine max).</title>
        <authorList>
            <person name="Rogerio F."/>
            <person name="Boufleur T.R."/>
            <person name="Ciampi-Guillardi M."/>
            <person name="Sukno S.A."/>
            <person name="Thon M.R."/>
            <person name="Massola Junior N.S."/>
            <person name="Baroncelli R."/>
        </authorList>
    </citation>
    <scope>NUCLEOTIDE SEQUENCE [LARGE SCALE GENOMIC DNA]</scope>
    <source>
        <strain evidence="3 4">LFN0009</strain>
    </source>
</reference>
<dbReference type="InterPro" id="IPR029045">
    <property type="entry name" value="ClpP/crotonase-like_dom_sf"/>
</dbReference>
<dbReference type="GO" id="GO:0006635">
    <property type="term" value="P:fatty acid beta-oxidation"/>
    <property type="evidence" value="ECO:0007669"/>
    <property type="project" value="TreeGrafter"/>
</dbReference>
<accession>A0A8H6IXL8</accession>
<protein>
    <submittedName>
        <fullName evidence="3">Enoyl-CoA hydratase, mitochondrial 2</fullName>
    </submittedName>
</protein>
<comment type="caution">
    <text evidence="3">The sequence shown here is derived from an EMBL/GenBank/DDBJ whole genome shotgun (WGS) entry which is preliminary data.</text>
</comment>
<dbReference type="GO" id="GO:0003824">
    <property type="term" value="F:catalytic activity"/>
    <property type="evidence" value="ECO:0007669"/>
    <property type="project" value="InterPro"/>
</dbReference>
<dbReference type="InterPro" id="IPR001753">
    <property type="entry name" value="Enoyl-CoA_hydra/iso"/>
</dbReference>
<dbReference type="CDD" id="cd06558">
    <property type="entry name" value="crotonase-like"/>
    <property type="match status" value="1"/>
</dbReference>
<dbReference type="Pfam" id="PF00378">
    <property type="entry name" value="ECH_1"/>
    <property type="match status" value="1"/>
</dbReference>
<dbReference type="SUPFAM" id="SSF52096">
    <property type="entry name" value="ClpP/crotonase"/>
    <property type="match status" value="1"/>
</dbReference>
<sequence>MKLTSEVKFRPLPSGVRLNHEFFSRNLTLNSPLNLNALSRTLVDQLCAVLHRLDDAKEGIAAIVLTGARSFSSGFDIAELEELPATDAIEKLNTFLAMVEGLSVPVIAAVSGIAFGGGCELALACDVIYATADARFALPEVKLGLIPAGGGLRLLSKLVGPARAADLILTGREWTGAEAERWGIATRCFDDPDSCLAGAVQCAEIIAANDLFAVRAARRLMTAARTAATSDLMRMELGEFEDLLGSEGHLARRTAWLSRRKAKKSVADSS</sequence>
<dbReference type="PROSITE" id="PS00166">
    <property type="entry name" value="ENOYL_COA_HYDRATASE"/>
    <property type="match status" value="1"/>
</dbReference>
<keyword evidence="4" id="KW-1185">Reference proteome</keyword>
<gene>
    <name evidence="3" type="ORF">CSOJ01_11375</name>
</gene>
<dbReference type="PANTHER" id="PTHR11941">
    <property type="entry name" value="ENOYL-COA HYDRATASE-RELATED"/>
    <property type="match status" value="1"/>
</dbReference>
<evidence type="ECO:0000256" key="2">
    <source>
        <dbReference type="RuleBase" id="RU003707"/>
    </source>
</evidence>
<comment type="similarity">
    <text evidence="1 2">Belongs to the enoyl-CoA hydratase/isomerase family.</text>
</comment>
<dbReference type="Proteomes" id="UP000652219">
    <property type="component" value="Unassembled WGS sequence"/>
</dbReference>
<dbReference type="InterPro" id="IPR018376">
    <property type="entry name" value="Enoyl-CoA_hyd/isom_CS"/>
</dbReference>
<organism evidence="3 4">
    <name type="scientific">Colletotrichum sojae</name>
    <dbReference type="NCBI Taxonomy" id="2175907"/>
    <lineage>
        <taxon>Eukaryota</taxon>
        <taxon>Fungi</taxon>
        <taxon>Dikarya</taxon>
        <taxon>Ascomycota</taxon>
        <taxon>Pezizomycotina</taxon>
        <taxon>Sordariomycetes</taxon>
        <taxon>Hypocreomycetidae</taxon>
        <taxon>Glomerellales</taxon>
        <taxon>Glomerellaceae</taxon>
        <taxon>Colletotrichum</taxon>
        <taxon>Colletotrichum orchidearum species complex</taxon>
    </lineage>
</organism>
<dbReference type="Gene3D" id="3.90.226.10">
    <property type="entry name" value="2-enoyl-CoA Hydratase, Chain A, domain 1"/>
    <property type="match status" value="1"/>
</dbReference>